<reference evidence="9 10" key="1">
    <citation type="submission" date="2020-02" db="EMBL/GenBank/DDBJ databases">
        <title>Genome sequencing for Kineobactrum sp. M2.</title>
        <authorList>
            <person name="Park S.-J."/>
        </authorList>
    </citation>
    <scope>NUCLEOTIDE SEQUENCE [LARGE SCALE GENOMIC DNA]</scope>
    <source>
        <strain evidence="9 10">M2</strain>
    </source>
</reference>
<accession>A0A6C0U6Z3</accession>
<dbReference type="AlphaFoldDB" id="A0A6C0U6Z3"/>
<evidence type="ECO:0000259" key="8">
    <source>
        <dbReference type="Pfam" id="PF02308"/>
    </source>
</evidence>
<evidence type="ECO:0000256" key="1">
    <source>
        <dbReference type="ARBA" id="ARBA00004651"/>
    </source>
</evidence>
<comment type="similarity">
    <text evidence="2 7">Belongs to the MgtC/SapB family.</text>
</comment>
<evidence type="ECO:0000256" key="3">
    <source>
        <dbReference type="ARBA" id="ARBA00022475"/>
    </source>
</evidence>
<dbReference type="InterPro" id="IPR049177">
    <property type="entry name" value="MgtC_SapB_SrpB_YhiD_N"/>
</dbReference>
<evidence type="ECO:0000256" key="6">
    <source>
        <dbReference type="ARBA" id="ARBA00023136"/>
    </source>
</evidence>
<dbReference type="Pfam" id="PF02308">
    <property type="entry name" value="MgtC"/>
    <property type="match status" value="1"/>
</dbReference>
<protein>
    <recommendedName>
        <fullName evidence="7">Protein MgtC</fullName>
    </recommendedName>
</protein>
<evidence type="ECO:0000313" key="9">
    <source>
        <dbReference type="EMBL" id="QIB67758.1"/>
    </source>
</evidence>
<dbReference type="InterPro" id="IPR003416">
    <property type="entry name" value="MgtC/SapB/SrpB/YhiD_fam"/>
</dbReference>
<proteinExistence type="inferred from homology"/>
<dbReference type="GO" id="GO:0005886">
    <property type="term" value="C:plasma membrane"/>
    <property type="evidence" value="ECO:0007669"/>
    <property type="project" value="UniProtKB-SubCell"/>
</dbReference>
<dbReference type="KEGG" id="kim:G3T16_19165"/>
<organism evidence="9 10">
    <name type="scientific">Kineobactrum salinum</name>
    <dbReference type="NCBI Taxonomy" id="2708301"/>
    <lineage>
        <taxon>Bacteria</taxon>
        <taxon>Pseudomonadati</taxon>
        <taxon>Pseudomonadota</taxon>
        <taxon>Gammaproteobacteria</taxon>
        <taxon>Cellvibrionales</taxon>
        <taxon>Halieaceae</taxon>
        <taxon>Kineobactrum</taxon>
    </lineage>
</organism>
<evidence type="ECO:0000256" key="4">
    <source>
        <dbReference type="ARBA" id="ARBA00022692"/>
    </source>
</evidence>
<keyword evidence="3" id="KW-1003">Cell membrane</keyword>
<feature type="transmembrane region" description="Helical" evidence="7">
    <location>
        <begin position="84"/>
        <end position="103"/>
    </location>
</feature>
<feature type="transmembrane region" description="Helical" evidence="7">
    <location>
        <begin position="135"/>
        <end position="156"/>
    </location>
</feature>
<name>A0A6C0U6Z3_9GAMM</name>
<dbReference type="PANTHER" id="PTHR33778">
    <property type="entry name" value="PROTEIN MGTC"/>
    <property type="match status" value="1"/>
</dbReference>
<evidence type="ECO:0000256" key="7">
    <source>
        <dbReference type="RuleBase" id="RU365041"/>
    </source>
</evidence>
<dbReference type="PANTHER" id="PTHR33778:SF1">
    <property type="entry name" value="MAGNESIUM TRANSPORTER YHID-RELATED"/>
    <property type="match status" value="1"/>
</dbReference>
<evidence type="ECO:0000313" key="10">
    <source>
        <dbReference type="Proteomes" id="UP000477680"/>
    </source>
</evidence>
<dbReference type="PRINTS" id="PR01837">
    <property type="entry name" value="MGTCSAPBPROT"/>
</dbReference>
<dbReference type="EMBL" id="CP048711">
    <property type="protein sequence ID" value="QIB67758.1"/>
    <property type="molecule type" value="Genomic_DNA"/>
</dbReference>
<evidence type="ECO:0000256" key="2">
    <source>
        <dbReference type="ARBA" id="ARBA00009298"/>
    </source>
</evidence>
<keyword evidence="4 7" id="KW-0812">Transmembrane</keyword>
<keyword evidence="10" id="KW-1185">Reference proteome</keyword>
<keyword evidence="7" id="KW-0997">Cell inner membrane</keyword>
<gene>
    <name evidence="9" type="ORF">G3T16_19165</name>
</gene>
<keyword evidence="6 7" id="KW-0472">Membrane</keyword>
<feature type="transmembrane region" description="Helical" evidence="7">
    <location>
        <begin position="110"/>
        <end position="129"/>
    </location>
</feature>
<dbReference type="Proteomes" id="UP000477680">
    <property type="component" value="Chromosome"/>
</dbReference>
<sequence length="164" mass="17290">MLAAWERIASILLEEFTDLHDIEELTRIGARLLLALVLGGLLGWEREQQGKAAGLRTHMLVCLGSTVLVLSANTAGAMDDPMSRVVQGIVAGIGFLGAGTIIKNQAPGDIRGLTTAASIWFTSAIGIAVGLGREAIAILSVLVGLVILQALPSMLWRNDKIPPD</sequence>
<comment type="subcellular location">
    <subcellularLocation>
        <location evidence="7">Cell inner membrane</location>
        <topology evidence="7">Multi-pass membrane protein</topology>
    </subcellularLocation>
    <subcellularLocation>
        <location evidence="1">Cell membrane</location>
        <topology evidence="1">Multi-pass membrane protein</topology>
    </subcellularLocation>
</comment>
<evidence type="ECO:0000256" key="5">
    <source>
        <dbReference type="ARBA" id="ARBA00022989"/>
    </source>
</evidence>
<keyword evidence="5 7" id="KW-1133">Transmembrane helix</keyword>
<feature type="domain" description="MgtC/SapB/SrpB/YhiD N-terminal" evidence="8">
    <location>
        <begin position="32"/>
        <end position="152"/>
    </location>
</feature>